<accession>A0A813DKE3</accession>
<protein>
    <submittedName>
        <fullName evidence="2">Uncharacterized protein</fullName>
    </submittedName>
</protein>
<evidence type="ECO:0000313" key="2">
    <source>
        <dbReference type="EMBL" id="CAE8588346.1"/>
    </source>
</evidence>
<gene>
    <name evidence="2" type="ORF">PGLA1383_LOCUS7148</name>
</gene>
<evidence type="ECO:0000313" key="3">
    <source>
        <dbReference type="Proteomes" id="UP000654075"/>
    </source>
</evidence>
<name>A0A813DKE3_POLGL</name>
<dbReference type="AlphaFoldDB" id="A0A813DKE3"/>
<organism evidence="2 3">
    <name type="scientific">Polarella glacialis</name>
    <name type="common">Dinoflagellate</name>
    <dbReference type="NCBI Taxonomy" id="89957"/>
    <lineage>
        <taxon>Eukaryota</taxon>
        <taxon>Sar</taxon>
        <taxon>Alveolata</taxon>
        <taxon>Dinophyceae</taxon>
        <taxon>Suessiales</taxon>
        <taxon>Suessiaceae</taxon>
        <taxon>Polarella</taxon>
    </lineage>
</organism>
<dbReference type="EMBL" id="CAJNNV010003083">
    <property type="protein sequence ID" value="CAE8588346.1"/>
    <property type="molecule type" value="Genomic_DNA"/>
</dbReference>
<feature type="compositionally biased region" description="Gly residues" evidence="1">
    <location>
        <begin position="1"/>
        <end position="17"/>
    </location>
</feature>
<reference evidence="2" key="1">
    <citation type="submission" date="2021-02" db="EMBL/GenBank/DDBJ databases">
        <authorList>
            <person name="Dougan E. K."/>
            <person name="Rhodes N."/>
            <person name="Thang M."/>
            <person name="Chan C."/>
        </authorList>
    </citation>
    <scope>NUCLEOTIDE SEQUENCE</scope>
</reference>
<comment type="caution">
    <text evidence="2">The sequence shown here is derived from an EMBL/GenBank/DDBJ whole genome shotgun (WGS) entry which is preliminary data.</text>
</comment>
<feature type="compositionally biased region" description="Basic residues" evidence="1">
    <location>
        <begin position="20"/>
        <end position="36"/>
    </location>
</feature>
<evidence type="ECO:0000256" key="1">
    <source>
        <dbReference type="SAM" id="MobiDB-lite"/>
    </source>
</evidence>
<feature type="compositionally biased region" description="Low complexity" evidence="1">
    <location>
        <begin position="114"/>
        <end position="131"/>
    </location>
</feature>
<keyword evidence="3" id="KW-1185">Reference proteome</keyword>
<sequence>MQEVSGGVGGDGPGEEGVGQRRRARARAARARARARARTERHAALGPPPGPGPGPLGAMASMPRAFIAGHPREDRRRARSDAGETRRQRATGGHLAARAGEGVRESTEEEEGEASVSEEAASSVSFASAAEPQKPPTAASDATRPLHGQGSAVLALHLQRCLLLAAFEELGLRGPGVGLSTWCRCLGPFGMPSAEAKELFEILDVDHIGKVDPKVFCDSDLANEVLAESLRTSLDLAHFLLLRYRLLLLGFSSKLCFSAADELGSHDLWLACGKVGLLVGEQDAASLLQDLGRQSGSAPSVALGPCRAEQAQGTGAMPVSILCQQFATWSTSAKRLQGWVLAPQAQRLSSTKKPGQMESLHQGQRVEAGQLGGCRQPSPPPAFVGKTPLEIVVLFKDPSTFPWHRLPEATCSRRFEELWQLAQQSGRSGGVADEAVRLLTDPSFDRR</sequence>
<proteinExistence type="predicted"/>
<feature type="compositionally biased region" description="Basic and acidic residues" evidence="1">
    <location>
        <begin position="70"/>
        <end position="87"/>
    </location>
</feature>
<dbReference type="Proteomes" id="UP000654075">
    <property type="component" value="Unassembled WGS sequence"/>
</dbReference>
<feature type="region of interest" description="Disordered" evidence="1">
    <location>
        <begin position="1"/>
        <end position="145"/>
    </location>
</feature>